<dbReference type="InterPro" id="IPR006463">
    <property type="entry name" value="MiaB_methiolase"/>
</dbReference>
<dbReference type="InterPro" id="IPR038135">
    <property type="entry name" value="Methylthiotransferase_N_sf"/>
</dbReference>
<dbReference type="PROSITE" id="PS51918">
    <property type="entry name" value="RADICAL_SAM"/>
    <property type="match status" value="1"/>
</dbReference>
<keyword evidence="8 13" id="KW-0411">Iron-sulfur</keyword>
<dbReference type="InterPro" id="IPR005839">
    <property type="entry name" value="Methylthiotransferase"/>
</dbReference>
<evidence type="ECO:0000256" key="9">
    <source>
        <dbReference type="ARBA" id="ARBA00033765"/>
    </source>
</evidence>
<dbReference type="NCBIfam" id="TIGR01574">
    <property type="entry name" value="miaB-methiolase"/>
    <property type="match status" value="1"/>
</dbReference>
<comment type="similarity">
    <text evidence="13">Belongs to the methylthiotransferase family. MiaB subfamily.</text>
</comment>
<dbReference type="InterPro" id="IPR002792">
    <property type="entry name" value="TRAM_dom"/>
</dbReference>
<dbReference type="EMBL" id="DTIN01000009">
    <property type="protein sequence ID" value="HFX12827.1"/>
    <property type="molecule type" value="Genomic_DNA"/>
</dbReference>
<evidence type="ECO:0000256" key="7">
    <source>
        <dbReference type="ARBA" id="ARBA00023004"/>
    </source>
</evidence>
<organism evidence="17">
    <name type="scientific">Dictyoglomus thermophilum</name>
    <dbReference type="NCBI Taxonomy" id="14"/>
    <lineage>
        <taxon>Bacteria</taxon>
        <taxon>Pseudomonadati</taxon>
        <taxon>Dictyoglomota</taxon>
        <taxon>Dictyoglomia</taxon>
        <taxon>Dictyoglomales</taxon>
        <taxon>Dictyoglomaceae</taxon>
        <taxon>Dictyoglomus</taxon>
    </lineage>
</organism>
<dbReference type="Pfam" id="PF01938">
    <property type="entry name" value="TRAM"/>
    <property type="match status" value="1"/>
</dbReference>
<dbReference type="Pfam" id="PF00919">
    <property type="entry name" value="UPF0004"/>
    <property type="match status" value="1"/>
</dbReference>
<dbReference type="SFLD" id="SFLDF00273">
    <property type="entry name" value="(dimethylallyl)adenosine_tRNA"/>
    <property type="match status" value="1"/>
</dbReference>
<dbReference type="GO" id="GO:0051539">
    <property type="term" value="F:4 iron, 4 sulfur cluster binding"/>
    <property type="evidence" value="ECO:0007669"/>
    <property type="project" value="UniProtKB-UniRule"/>
</dbReference>
<feature type="domain" description="Radical SAM core" evidence="16">
    <location>
        <begin position="141"/>
        <end position="370"/>
    </location>
</feature>
<keyword evidence="6 13" id="KW-0479">Metal-binding</keyword>
<dbReference type="SMART" id="SM00729">
    <property type="entry name" value="Elp3"/>
    <property type="match status" value="1"/>
</dbReference>
<dbReference type="InterPro" id="IPR006638">
    <property type="entry name" value="Elp3/MiaA/NifB-like_rSAM"/>
</dbReference>
<feature type="binding site" evidence="13">
    <location>
        <position position="11"/>
    </location>
    <ligand>
        <name>[4Fe-4S] cluster</name>
        <dbReference type="ChEBI" id="CHEBI:49883"/>
        <label>1</label>
    </ligand>
</feature>
<dbReference type="FunFam" id="3.40.50.12160:FF:000003">
    <property type="entry name" value="CDK5 regulatory subunit-associated protein 1"/>
    <property type="match status" value="1"/>
</dbReference>
<evidence type="ECO:0000256" key="11">
    <source>
        <dbReference type="ARBA" id="ARBA00080698"/>
    </source>
</evidence>
<evidence type="ECO:0000256" key="5">
    <source>
        <dbReference type="ARBA" id="ARBA00022691"/>
    </source>
</evidence>
<comment type="caution">
    <text evidence="17">The sequence shown here is derived from an EMBL/GenBank/DDBJ whole genome shotgun (WGS) entry which is preliminary data.</text>
</comment>
<accession>A0A7C3MIW5</accession>
<dbReference type="InterPro" id="IPR058240">
    <property type="entry name" value="rSAM_sf"/>
</dbReference>
<dbReference type="InterPro" id="IPR013848">
    <property type="entry name" value="Methylthiotransferase_N"/>
</dbReference>
<feature type="binding site" evidence="13">
    <location>
        <position position="81"/>
    </location>
    <ligand>
        <name>[4Fe-4S] cluster</name>
        <dbReference type="ChEBI" id="CHEBI:49883"/>
        <label>1</label>
    </ligand>
</feature>
<evidence type="ECO:0000256" key="4">
    <source>
        <dbReference type="ARBA" id="ARBA00022679"/>
    </source>
</evidence>
<reference evidence="17" key="1">
    <citation type="journal article" date="2020" name="mSystems">
        <title>Genome- and Community-Level Interaction Insights into Carbon Utilization and Element Cycling Functions of Hydrothermarchaeota in Hydrothermal Sediment.</title>
        <authorList>
            <person name="Zhou Z."/>
            <person name="Liu Y."/>
            <person name="Xu W."/>
            <person name="Pan J."/>
            <person name="Luo Z.H."/>
            <person name="Li M."/>
        </authorList>
    </citation>
    <scope>NUCLEOTIDE SEQUENCE [LARGE SCALE GENOMIC DNA]</scope>
    <source>
        <strain evidence="17">SpSt-81</strain>
    </source>
</reference>
<feature type="domain" description="TRAM" evidence="14">
    <location>
        <begin position="373"/>
        <end position="436"/>
    </location>
</feature>
<keyword evidence="4 13" id="KW-0808">Transferase</keyword>
<evidence type="ECO:0000256" key="8">
    <source>
        <dbReference type="ARBA" id="ARBA00023014"/>
    </source>
</evidence>
<feature type="binding site" evidence="13">
    <location>
        <position position="159"/>
    </location>
    <ligand>
        <name>[4Fe-4S] cluster</name>
        <dbReference type="ChEBI" id="CHEBI:49883"/>
        <label>2</label>
        <note>4Fe-4S-S-AdoMet</note>
    </ligand>
</feature>
<evidence type="ECO:0000256" key="3">
    <source>
        <dbReference type="ARBA" id="ARBA00022490"/>
    </source>
</evidence>
<dbReference type="Gene3D" id="3.80.30.20">
    <property type="entry name" value="tm_1862 like domain"/>
    <property type="match status" value="1"/>
</dbReference>
<sequence>MPKYHIITYGCQMNKSDSEKVAGILEKLGFLPTDREEDADLILLNTCSVRERAEEKVFGKLGELKKLKKRNPELKIGVFGCMAQRMKDELAEKFSHVDFVLGSYKFIRLPEILEELKDNKKVILFDDEPYPEDLDWKIIKRDSKFQAWIPIIYGCNNFCTYCIVPYLRGRERSRKLEDIVEEAKYLAEQGVVEVTLLGQNVDSYGKDLGDVDLADLLEEIHKISNIKRIRFLTSHPRDVTDKLIKKVAKLPKVCPHWHLPLQAGSDRVLKRMGRGYTYQEYKDLIYKIRSEIKDSSFSTDIIVGFPGETEEDFQATRRALEELRFDTVNLAIYSPRPGTPAANFEDPIPFETKKKWFEELENLQRKIIYEKNLSMIGKEEEVLAEEINPKNPEEISGRTKNFRLVFFPGNRSLLGKLLVVKIKEARLWSLKGEVVREVND</sequence>
<dbReference type="SUPFAM" id="SSF102114">
    <property type="entry name" value="Radical SAM enzymes"/>
    <property type="match status" value="1"/>
</dbReference>
<dbReference type="AlphaFoldDB" id="A0A7C3MIW5"/>
<dbReference type="NCBIfam" id="TIGR00089">
    <property type="entry name" value="MiaB/RimO family radical SAM methylthiotransferase"/>
    <property type="match status" value="1"/>
</dbReference>
<comment type="cofactor">
    <cofactor evidence="13">
        <name>[4Fe-4S] cluster</name>
        <dbReference type="ChEBI" id="CHEBI:49883"/>
    </cofactor>
    <text evidence="13">Binds 2 [4Fe-4S] clusters. One cluster is coordinated with 3 cysteines and an exchangeable S-adenosyl-L-methionine.</text>
</comment>
<keyword evidence="2 13" id="KW-0004">4Fe-4S</keyword>
<comment type="catalytic activity">
    <reaction evidence="13">
        <text>N(6)-dimethylallyladenosine(37) in tRNA + (sulfur carrier)-SH + AH2 + 2 S-adenosyl-L-methionine = 2-methylsulfanyl-N(6)-dimethylallyladenosine(37) in tRNA + (sulfur carrier)-H + 5'-deoxyadenosine + L-methionine + A + S-adenosyl-L-homocysteine + 2 H(+)</text>
        <dbReference type="Rhea" id="RHEA:37067"/>
        <dbReference type="Rhea" id="RHEA-COMP:10375"/>
        <dbReference type="Rhea" id="RHEA-COMP:10376"/>
        <dbReference type="Rhea" id="RHEA-COMP:14737"/>
        <dbReference type="Rhea" id="RHEA-COMP:14739"/>
        <dbReference type="ChEBI" id="CHEBI:13193"/>
        <dbReference type="ChEBI" id="CHEBI:15378"/>
        <dbReference type="ChEBI" id="CHEBI:17319"/>
        <dbReference type="ChEBI" id="CHEBI:17499"/>
        <dbReference type="ChEBI" id="CHEBI:29917"/>
        <dbReference type="ChEBI" id="CHEBI:57844"/>
        <dbReference type="ChEBI" id="CHEBI:57856"/>
        <dbReference type="ChEBI" id="CHEBI:59789"/>
        <dbReference type="ChEBI" id="CHEBI:64428"/>
        <dbReference type="ChEBI" id="CHEBI:74415"/>
        <dbReference type="ChEBI" id="CHEBI:74417"/>
        <dbReference type="EC" id="2.8.4.3"/>
    </reaction>
</comment>
<dbReference type="GO" id="GO:0046872">
    <property type="term" value="F:metal ion binding"/>
    <property type="evidence" value="ECO:0007669"/>
    <property type="project" value="UniProtKB-KW"/>
</dbReference>
<keyword evidence="3 13" id="KW-0963">Cytoplasm</keyword>
<evidence type="ECO:0000259" key="15">
    <source>
        <dbReference type="PROSITE" id="PS51449"/>
    </source>
</evidence>
<evidence type="ECO:0000256" key="12">
    <source>
        <dbReference type="ARBA" id="ARBA00081141"/>
    </source>
</evidence>
<dbReference type="EC" id="2.8.4.3" evidence="9 13"/>
<dbReference type="HAMAP" id="MF_01864">
    <property type="entry name" value="tRNA_metthiotr_MiaB"/>
    <property type="match status" value="1"/>
</dbReference>
<evidence type="ECO:0000256" key="1">
    <source>
        <dbReference type="ARBA" id="ARBA00003234"/>
    </source>
</evidence>
<comment type="subcellular location">
    <subcellularLocation>
        <location evidence="13">Cytoplasm</location>
    </subcellularLocation>
</comment>
<dbReference type="FunFam" id="3.80.30.20:FF:000001">
    <property type="entry name" value="tRNA-2-methylthio-N(6)-dimethylallyladenosine synthase 2"/>
    <property type="match status" value="1"/>
</dbReference>
<evidence type="ECO:0000259" key="16">
    <source>
        <dbReference type="PROSITE" id="PS51918"/>
    </source>
</evidence>
<dbReference type="GO" id="GO:0035597">
    <property type="term" value="F:tRNA-2-methylthio-N(6)-dimethylallyladenosine(37) synthase activity"/>
    <property type="evidence" value="ECO:0007669"/>
    <property type="project" value="UniProtKB-EC"/>
</dbReference>
<keyword evidence="7 13" id="KW-0408">Iron</keyword>
<dbReference type="SFLD" id="SFLDS00029">
    <property type="entry name" value="Radical_SAM"/>
    <property type="match status" value="1"/>
</dbReference>
<evidence type="ECO:0000256" key="13">
    <source>
        <dbReference type="HAMAP-Rule" id="MF_01864"/>
    </source>
</evidence>
<dbReference type="SFLD" id="SFLDG01061">
    <property type="entry name" value="methylthiotransferase"/>
    <property type="match status" value="1"/>
</dbReference>
<evidence type="ECO:0000256" key="2">
    <source>
        <dbReference type="ARBA" id="ARBA00022485"/>
    </source>
</evidence>
<feature type="binding site" evidence="13">
    <location>
        <position position="162"/>
    </location>
    <ligand>
        <name>[4Fe-4S] cluster</name>
        <dbReference type="ChEBI" id="CHEBI:49883"/>
        <label>2</label>
        <note>4Fe-4S-S-AdoMet</note>
    </ligand>
</feature>
<dbReference type="SFLD" id="SFLDG01082">
    <property type="entry name" value="B12-binding_domain_containing"/>
    <property type="match status" value="1"/>
</dbReference>
<dbReference type="PROSITE" id="PS51449">
    <property type="entry name" value="MTTASE_N"/>
    <property type="match status" value="1"/>
</dbReference>
<dbReference type="InterPro" id="IPR023404">
    <property type="entry name" value="rSAM_horseshoe"/>
</dbReference>
<gene>
    <name evidence="13 17" type="primary">miaB</name>
    <name evidence="17" type="ORF">ENW00_01510</name>
</gene>
<name>A0A7C3MIW5_DICTH</name>
<feature type="binding site" evidence="13">
    <location>
        <position position="155"/>
    </location>
    <ligand>
        <name>[4Fe-4S] cluster</name>
        <dbReference type="ChEBI" id="CHEBI:49883"/>
        <label>2</label>
        <note>4Fe-4S-S-AdoMet</note>
    </ligand>
</feature>
<dbReference type="PANTHER" id="PTHR43020:SF2">
    <property type="entry name" value="MITOCHONDRIAL TRNA METHYLTHIOTRANSFERASE CDK5RAP1"/>
    <property type="match status" value="1"/>
</dbReference>
<keyword evidence="13" id="KW-0819">tRNA processing</keyword>
<evidence type="ECO:0000256" key="10">
    <source>
        <dbReference type="ARBA" id="ARBA00068570"/>
    </source>
</evidence>
<dbReference type="GO" id="GO:0005829">
    <property type="term" value="C:cytosol"/>
    <property type="evidence" value="ECO:0007669"/>
    <property type="project" value="TreeGrafter"/>
</dbReference>
<dbReference type="PROSITE" id="PS01278">
    <property type="entry name" value="MTTASE_RADICAL"/>
    <property type="match status" value="1"/>
</dbReference>
<dbReference type="PANTHER" id="PTHR43020">
    <property type="entry name" value="CDK5 REGULATORY SUBUNIT-ASSOCIATED PROTEIN 1"/>
    <property type="match status" value="1"/>
</dbReference>
<feature type="binding site" evidence="13">
    <location>
        <position position="47"/>
    </location>
    <ligand>
        <name>[4Fe-4S] cluster</name>
        <dbReference type="ChEBI" id="CHEBI:49883"/>
        <label>1</label>
    </ligand>
</feature>
<dbReference type="Gene3D" id="3.40.50.12160">
    <property type="entry name" value="Methylthiotransferase, N-terminal domain"/>
    <property type="match status" value="1"/>
</dbReference>
<evidence type="ECO:0000259" key="14">
    <source>
        <dbReference type="PROSITE" id="PS50926"/>
    </source>
</evidence>
<dbReference type="InterPro" id="IPR020612">
    <property type="entry name" value="Methylthiotransferase_CS"/>
</dbReference>
<dbReference type="PROSITE" id="PS50926">
    <property type="entry name" value="TRAM"/>
    <property type="match status" value="1"/>
</dbReference>
<comment type="function">
    <text evidence="1 13">Catalyzes the methylthiolation of N6-(dimethylallyl)adenosine (i(6)A), leading to the formation of 2-methylthio-N6-(dimethylallyl)adenosine (ms(2)i(6)A) at position 37 in tRNAs that read codons beginning with uridine.</text>
</comment>
<comment type="subunit">
    <text evidence="13">Monomer.</text>
</comment>
<dbReference type="InterPro" id="IPR007197">
    <property type="entry name" value="rSAM"/>
</dbReference>
<dbReference type="Pfam" id="PF04055">
    <property type="entry name" value="Radical_SAM"/>
    <property type="match status" value="1"/>
</dbReference>
<evidence type="ECO:0000313" key="17">
    <source>
        <dbReference type="EMBL" id="HFX12827.1"/>
    </source>
</evidence>
<evidence type="ECO:0000256" key="6">
    <source>
        <dbReference type="ARBA" id="ARBA00022723"/>
    </source>
</evidence>
<protein>
    <recommendedName>
        <fullName evidence="10 13">tRNA-2-methylthio-N(6)-dimethylallyladenosine synthase</fullName>
        <ecNumber evidence="9 13">2.8.4.3</ecNumber>
    </recommendedName>
    <alternativeName>
        <fullName evidence="12 13">(Dimethylallyl)adenosine tRNA methylthiotransferase MiaB</fullName>
    </alternativeName>
    <alternativeName>
        <fullName evidence="11 13">tRNA-i(6)A37 methylthiotransferase</fullName>
    </alternativeName>
</protein>
<dbReference type="CDD" id="cd01335">
    <property type="entry name" value="Radical_SAM"/>
    <property type="match status" value="1"/>
</dbReference>
<proteinExistence type="inferred from homology"/>
<feature type="domain" description="MTTase N-terminal" evidence="15">
    <location>
        <begin position="2"/>
        <end position="118"/>
    </location>
</feature>
<keyword evidence="5 13" id="KW-0949">S-adenosyl-L-methionine</keyword>